<sequence length="639" mass="67395">LHESSSQNYIHLVSYLLKHNANPNIRAVPRGGGSGAGTGDTPLHEASREGHARIIRALLRYGADMKICNNNGDRPIDVCSNESSQMVFKQINQSREFPGSTPGGPSSFLSVKKSAAPKSSPPLSSFEGYHQGRGSLEESITSKRRTSPDLSGSSPAASQSIHKSSSPHHLHHHRHHSPSAVRRNTVSGPAPSVDSTGNIHQLPRLSTKKDPYAFDDEEIETPLQPPQEVTTTPSAVASTTSSPLNSHRFVTGVSSGFLSGTVALNVNTTTTSGESTHHSGPSATVSPSASVAGAGGGPPLKLRFAMEAGHYTLMENQENAPVVENGEGGINSVGDAEAGEMTSAPTIIDVTPGVSAEAATLLKSGEHTQAVSVAVDGALKPEAGSDQKVTVGTDEVGSDDGRSPKVPPLRIKLGGNTPPPQSQPEAGEMMANVTPLSNKGNAGVEKKSEDFSSVKEEDEAAENPINQSSTASTQDSKQPKMEPVDDISAGGEWKDENVERESKGGETGGRQGEEGEEGEKKSGNSTPASTSTHPTRRGQGSCTGKAGKAASTADSITTTSGKRHASSESGDSKSKDSSDMKPDEVTKTRTFRTLRSHTAAQREKEEREKNCECLFFNVSIIYQCCFHHHLFIYIKLQAF</sequence>
<organism evidence="5">
    <name type="scientific">Rodentolepis nana</name>
    <name type="common">Dwarf tapeworm</name>
    <name type="synonym">Hymenolepis nana</name>
    <dbReference type="NCBI Taxonomy" id="102285"/>
    <lineage>
        <taxon>Eukaryota</taxon>
        <taxon>Metazoa</taxon>
        <taxon>Spiralia</taxon>
        <taxon>Lophotrochozoa</taxon>
        <taxon>Platyhelminthes</taxon>
        <taxon>Cestoda</taxon>
        <taxon>Eucestoda</taxon>
        <taxon>Cyclophyllidea</taxon>
        <taxon>Hymenolepididae</taxon>
        <taxon>Rodentolepis</taxon>
    </lineage>
</organism>
<dbReference type="InterPro" id="IPR050776">
    <property type="entry name" value="Ank_Repeat/CDKN_Inhibitor"/>
</dbReference>
<dbReference type="InterPro" id="IPR002110">
    <property type="entry name" value="Ankyrin_rpt"/>
</dbReference>
<accession>A0A0R3TPV3</accession>
<feature type="compositionally biased region" description="Basic and acidic residues" evidence="4">
    <location>
        <begin position="492"/>
        <end position="504"/>
    </location>
</feature>
<feature type="compositionally biased region" description="Low complexity" evidence="4">
    <location>
        <begin position="229"/>
        <end position="243"/>
    </location>
</feature>
<feature type="region of interest" description="Disordered" evidence="4">
    <location>
        <begin position="95"/>
        <end position="206"/>
    </location>
</feature>
<dbReference type="WBParaSite" id="HNAJ_0000952901-mRNA-1">
    <property type="protein sequence ID" value="HNAJ_0000952901-mRNA-1"/>
    <property type="gene ID" value="HNAJ_0000952901"/>
</dbReference>
<evidence type="ECO:0000256" key="4">
    <source>
        <dbReference type="SAM" id="MobiDB-lite"/>
    </source>
</evidence>
<feature type="compositionally biased region" description="Basic and acidic residues" evidence="4">
    <location>
        <begin position="570"/>
        <end position="587"/>
    </location>
</feature>
<name>A0A0R3TPV3_RODNA</name>
<feature type="compositionally biased region" description="Low complexity" evidence="4">
    <location>
        <begin position="269"/>
        <end position="292"/>
    </location>
</feature>
<evidence type="ECO:0000256" key="2">
    <source>
        <dbReference type="ARBA" id="ARBA00023043"/>
    </source>
</evidence>
<feature type="compositionally biased region" description="Basic and acidic residues" evidence="4">
    <location>
        <begin position="444"/>
        <end position="455"/>
    </location>
</feature>
<feature type="compositionally biased region" description="Polar residues" evidence="4">
    <location>
        <begin position="464"/>
        <end position="476"/>
    </location>
</feature>
<proteinExistence type="predicted"/>
<evidence type="ECO:0000313" key="5">
    <source>
        <dbReference type="WBParaSite" id="HNAJ_0000952901-mRNA-1"/>
    </source>
</evidence>
<dbReference type="PROSITE" id="PS50088">
    <property type="entry name" value="ANK_REPEAT"/>
    <property type="match status" value="1"/>
</dbReference>
<feature type="compositionally biased region" description="Polar residues" evidence="4">
    <location>
        <begin position="182"/>
        <end position="199"/>
    </location>
</feature>
<evidence type="ECO:0000256" key="3">
    <source>
        <dbReference type="PROSITE-ProRule" id="PRU00023"/>
    </source>
</evidence>
<keyword evidence="2 3" id="KW-0040">ANK repeat</keyword>
<feature type="region of interest" description="Disordered" evidence="4">
    <location>
        <begin position="28"/>
        <end position="48"/>
    </location>
</feature>
<dbReference type="AlphaFoldDB" id="A0A0R3TPV3"/>
<reference evidence="5" key="1">
    <citation type="submission" date="2017-02" db="UniProtKB">
        <authorList>
            <consortium name="WormBaseParasite"/>
        </authorList>
    </citation>
    <scope>IDENTIFICATION</scope>
</reference>
<feature type="region of interest" description="Disordered" evidence="4">
    <location>
        <begin position="384"/>
        <end position="603"/>
    </location>
</feature>
<protein>
    <submittedName>
        <fullName evidence="5">ANK_REP_REGION domain-containing protein</fullName>
    </submittedName>
</protein>
<dbReference type="SUPFAM" id="SSF48403">
    <property type="entry name" value="Ankyrin repeat"/>
    <property type="match status" value="1"/>
</dbReference>
<dbReference type="STRING" id="102285.A0A0R3TPV3"/>
<dbReference type="Gene3D" id="1.25.40.20">
    <property type="entry name" value="Ankyrin repeat-containing domain"/>
    <property type="match status" value="1"/>
</dbReference>
<feature type="repeat" description="ANK" evidence="3">
    <location>
        <begin position="38"/>
        <end position="70"/>
    </location>
</feature>
<feature type="compositionally biased region" description="Low complexity" evidence="4">
    <location>
        <begin position="549"/>
        <end position="560"/>
    </location>
</feature>
<feature type="compositionally biased region" description="Basic residues" evidence="4">
    <location>
        <begin position="165"/>
        <end position="177"/>
    </location>
</feature>
<feature type="compositionally biased region" description="Low complexity" evidence="4">
    <location>
        <begin position="109"/>
        <end position="125"/>
    </location>
</feature>
<feature type="compositionally biased region" description="Polar residues" evidence="4">
    <location>
        <begin position="526"/>
        <end position="542"/>
    </location>
</feature>
<dbReference type="Pfam" id="PF12796">
    <property type="entry name" value="Ank_2"/>
    <property type="match status" value="1"/>
</dbReference>
<keyword evidence="1" id="KW-0677">Repeat</keyword>
<feature type="region of interest" description="Disordered" evidence="4">
    <location>
        <begin position="219"/>
        <end position="246"/>
    </location>
</feature>
<feature type="compositionally biased region" description="Polar residues" evidence="4">
    <location>
        <begin position="148"/>
        <end position="159"/>
    </location>
</feature>
<dbReference type="PROSITE" id="PS50297">
    <property type="entry name" value="ANK_REP_REGION"/>
    <property type="match status" value="1"/>
</dbReference>
<dbReference type="SMART" id="SM00248">
    <property type="entry name" value="ANK"/>
    <property type="match status" value="2"/>
</dbReference>
<dbReference type="PANTHER" id="PTHR24201">
    <property type="entry name" value="ANK_REP_REGION DOMAIN-CONTAINING PROTEIN"/>
    <property type="match status" value="1"/>
</dbReference>
<evidence type="ECO:0000256" key="1">
    <source>
        <dbReference type="ARBA" id="ARBA00022737"/>
    </source>
</evidence>
<feature type="region of interest" description="Disordered" evidence="4">
    <location>
        <begin position="269"/>
        <end position="294"/>
    </location>
</feature>
<dbReference type="InterPro" id="IPR036770">
    <property type="entry name" value="Ankyrin_rpt-contain_sf"/>
</dbReference>